<sequence length="80" mass="8483">MQLGSTAIGIKTKDGVVLAVEKLSTSPLLEPSIVEKIMEIDEYIGCAMSRLITDALVETQSRPFGVSPLIAGHDENGPSL</sequence>
<evidence type="ECO:0000313" key="2">
    <source>
        <dbReference type="EMBL" id="MBA0836526.1"/>
    </source>
</evidence>
<organism evidence="2 3">
    <name type="scientific">Gossypium armourianum</name>
    <dbReference type="NCBI Taxonomy" id="34283"/>
    <lineage>
        <taxon>Eukaryota</taxon>
        <taxon>Viridiplantae</taxon>
        <taxon>Streptophyta</taxon>
        <taxon>Embryophyta</taxon>
        <taxon>Tracheophyta</taxon>
        <taxon>Spermatophyta</taxon>
        <taxon>Magnoliopsida</taxon>
        <taxon>eudicotyledons</taxon>
        <taxon>Gunneridae</taxon>
        <taxon>Pentapetalae</taxon>
        <taxon>rosids</taxon>
        <taxon>malvids</taxon>
        <taxon>Malvales</taxon>
        <taxon>Malvaceae</taxon>
        <taxon>Malvoideae</taxon>
        <taxon>Gossypium</taxon>
    </lineage>
</organism>
<keyword evidence="1" id="KW-0647">Proteasome</keyword>
<dbReference type="Gene3D" id="3.60.20.10">
    <property type="entry name" value="Glutamine Phosphoribosylpyrophosphate, subunit 1, domain 1"/>
    <property type="match status" value="1"/>
</dbReference>
<dbReference type="Pfam" id="PF00227">
    <property type="entry name" value="Proteasome"/>
    <property type="match status" value="1"/>
</dbReference>
<dbReference type="SUPFAM" id="SSF56235">
    <property type="entry name" value="N-terminal nucleophile aminohydrolases (Ntn hydrolases)"/>
    <property type="match status" value="1"/>
</dbReference>
<dbReference type="AlphaFoldDB" id="A0A7J9JQW2"/>
<evidence type="ECO:0000256" key="1">
    <source>
        <dbReference type="ARBA" id="ARBA00022942"/>
    </source>
</evidence>
<comment type="caution">
    <text evidence="2">The sequence shown here is derived from an EMBL/GenBank/DDBJ whole genome shotgun (WGS) entry which is preliminary data.</text>
</comment>
<dbReference type="InterPro" id="IPR029055">
    <property type="entry name" value="Ntn_hydrolases_N"/>
</dbReference>
<dbReference type="GO" id="GO:0005839">
    <property type="term" value="C:proteasome core complex"/>
    <property type="evidence" value="ECO:0007669"/>
    <property type="project" value="InterPro"/>
</dbReference>
<dbReference type="InterPro" id="IPR001353">
    <property type="entry name" value="Proteasome_sua/b"/>
</dbReference>
<proteinExistence type="predicted"/>
<dbReference type="Proteomes" id="UP000593575">
    <property type="component" value="Unassembled WGS sequence"/>
</dbReference>
<dbReference type="EMBL" id="JABFAE010000009">
    <property type="protein sequence ID" value="MBA0836526.1"/>
    <property type="molecule type" value="Genomic_DNA"/>
</dbReference>
<accession>A0A7J9JQW2</accession>
<protein>
    <submittedName>
        <fullName evidence="2">Uncharacterized protein</fullName>
    </submittedName>
</protein>
<dbReference type="InterPro" id="IPR050115">
    <property type="entry name" value="Proteasome_alpha"/>
</dbReference>
<dbReference type="GO" id="GO:0051603">
    <property type="term" value="P:proteolysis involved in protein catabolic process"/>
    <property type="evidence" value="ECO:0007669"/>
    <property type="project" value="InterPro"/>
</dbReference>
<dbReference type="PANTHER" id="PTHR11599">
    <property type="entry name" value="PROTEASOME SUBUNIT ALPHA/BETA"/>
    <property type="match status" value="1"/>
</dbReference>
<name>A0A7J9JQW2_9ROSI</name>
<keyword evidence="3" id="KW-1185">Reference proteome</keyword>
<reference evidence="2 3" key="1">
    <citation type="journal article" date="2019" name="Genome Biol. Evol.">
        <title>Insights into the evolution of the New World diploid cottons (Gossypium, subgenus Houzingenia) based on genome sequencing.</title>
        <authorList>
            <person name="Grover C.E."/>
            <person name="Arick M.A. 2nd"/>
            <person name="Thrash A."/>
            <person name="Conover J.L."/>
            <person name="Sanders W.S."/>
            <person name="Peterson D.G."/>
            <person name="Frelichowski J.E."/>
            <person name="Scheffler J.A."/>
            <person name="Scheffler B.E."/>
            <person name="Wendel J.F."/>
        </authorList>
    </citation>
    <scope>NUCLEOTIDE SEQUENCE [LARGE SCALE GENOMIC DNA]</scope>
    <source>
        <strain evidence="2">6</strain>
        <tissue evidence="2">Leaf</tissue>
    </source>
</reference>
<evidence type="ECO:0000313" key="3">
    <source>
        <dbReference type="Proteomes" id="UP000593575"/>
    </source>
</evidence>
<gene>
    <name evidence="2" type="ORF">Goarm_008734</name>
</gene>